<comment type="caution">
    <text evidence="5">The sequence shown here is derived from an EMBL/GenBank/DDBJ whole genome shotgun (WGS) entry which is preliminary data.</text>
</comment>
<feature type="compositionally biased region" description="Low complexity" evidence="3">
    <location>
        <begin position="103"/>
        <end position="112"/>
    </location>
</feature>
<dbReference type="PRINTS" id="PR00081">
    <property type="entry name" value="GDHRDH"/>
</dbReference>
<protein>
    <submittedName>
        <fullName evidence="5">Uncharacterized protein</fullName>
    </submittedName>
</protein>
<accession>A0AAE0XUV3</accession>
<comment type="similarity">
    <text evidence="2">Belongs to the short-chain dehydrogenases/reductases (SDR) family.</text>
</comment>
<dbReference type="Proteomes" id="UP001283361">
    <property type="component" value="Unassembled WGS sequence"/>
</dbReference>
<dbReference type="EMBL" id="JAWDGP010007596">
    <property type="protein sequence ID" value="KAK3711765.1"/>
    <property type="molecule type" value="Genomic_DNA"/>
</dbReference>
<dbReference type="PRINTS" id="PR00080">
    <property type="entry name" value="SDRFAMILY"/>
</dbReference>
<keyword evidence="4" id="KW-1133">Transmembrane helix</keyword>
<evidence type="ECO:0000256" key="3">
    <source>
        <dbReference type="SAM" id="MobiDB-lite"/>
    </source>
</evidence>
<evidence type="ECO:0000313" key="5">
    <source>
        <dbReference type="EMBL" id="KAK3711765.1"/>
    </source>
</evidence>
<evidence type="ECO:0000256" key="4">
    <source>
        <dbReference type="SAM" id="Phobius"/>
    </source>
</evidence>
<feature type="transmembrane region" description="Helical" evidence="4">
    <location>
        <begin position="13"/>
        <end position="40"/>
    </location>
</feature>
<keyword evidence="1" id="KW-0560">Oxidoreductase</keyword>
<proteinExistence type="inferred from homology"/>
<evidence type="ECO:0000313" key="6">
    <source>
        <dbReference type="Proteomes" id="UP001283361"/>
    </source>
</evidence>
<sequence>MQLDRPTFRKIEAVGWTVVICSLCLFFWNFFTFVGVCLLVRYAFMTFKRRQLPDVDPAGKWVLVTGCDSGFGLGLAKRLYERGFNVFATCLDPRQGGGAELRSLGSSSQSSGGENGDRASSGGVTLKVLALDVTDDVSVAHCLEIVRRECSNSGLWGLVNNAGFNFVGDVELTTVEQYLMQGNVNLYGAVRTCKAFLPLIRQARGRIVNVTSVKGLCVSPNCAAYCITKFGLEAFSDSLRIEMEQFGISISIIEPCNFGGITGCLNEPALKRIKSQLDEQWAEASDDVKQLYGEEHLPRQLEEARKSASTTAPTIEPVLRAFEDALCSPCPKVRYLVKGSNSYFDFYYLLGLICPYVPQRLFDKMRAYFLPYHIYK</sequence>
<dbReference type="GO" id="GO:0016491">
    <property type="term" value="F:oxidoreductase activity"/>
    <property type="evidence" value="ECO:0007669"/>
    <property type="project" value="UniProtKB-KW"/>
</dbReference>
<dbReference type="PANTHER" id="PTHR43313:SF36">
    <property type="entry name" value="D-BETA-HYDROXYBUTYRATE DEHYDROGENASE, MITOCHONDRIAL"/>
    <property type="match status" value="1"/>
</dbReference>
<evidence type="ECO:0000256" key="1">
    <source>
        <dbReference type="ARBA" id="ARBA00023002"/>
    </source>
</evidence>
<dbReference type="InterPro" id="IPR036291">
    <property type="entry name" value="NAD(P)-bd_dom_sf"/>
</dbReference>
<dbReference type="InterPro" id="IPR002347">
    <property type="entry name" value="SDR_fam"/>
</dbReference>
<keyword evidence="4" id="KW-0812">Transmembrane</keyword>
<dbReference type="AlphaFoldDB" id="A0AAE0XUV3"/>
<dbReference type="Pfam" id="PF00106">
    <property type="entry name" value="adh_short"/>
    <property type="match status" value="1"/>
</dbReference>
<evidence type="ECO:0000256" key="2">
    <source>
        <dbReference type="RuleBase" id="RU000363"/>
    </source>
</evidence>
<keyword evidence="6" id="KW-1185">Reference proteome</keyword>
<feature type="region of interest" description="Disordered" evidence="3">
    <location>
        <begin position="101"/>
        <end position="121"/>
    </location>
</feature>
<dbReference type="PROSITE" id="PS00061">
    <property type="entry name" value="ADH_SHORT"/>
    <property type="match status" value="1"/>
</dbReference>
<keyword evidence="4" id="KW-0472">Membrane</keyword>
<dbReference type="PANTHER" id="PTHR43313">
    <property type="entry name" value="SHORT-CHAIN DEHYDROGENASE/REDUCTASE FAMILY 9C"/>
    <property type="match status" value="1"/>
</dbReference>
<organism evidence="5 6">
    <name type="scientific">Elysia crispata</name>
    <name type="common">lettuce slug</name>
    <dbReference type="NCBI Taxonomy" id="231223"/>
    <lineage>
        <taxon>Eukaryota</taxon>
        <taxon>Metazoa</taxon>
        <taxon>Spiralia</taxon>
        <taxon>Lophotrochozoa</taxon>
        <taxon>Mollusca</taxon>
        <taxon>Gastropoda</taxon>
        <taxon>Heterobranchia</taxon>
        <taxon>Euthyneura</taxon>
        <taxon>Panpulmonata</taxon>
        <taxon>Sacoglossa</taxon>
        <taxon>Placobranchoidea</taxon>
        <taxon>Plakobranchidae</taxon>
        <taxon>Elysia</taxon>
    </lineage>
</organism>
<gene>
    <name evidence="5" type="ORF">RRG08_036971</name>
</gene>
<name>A0AAE0XUV3_9GAST</name>
<reference evidence="5" key="1">
    <citation type="journal article" date="2023" name="G3 (Bethesda)">
        <title>A reference genome for the long-term kleptoplast-retaining sea slug Elysia crispata morphotype clarki.</title>
        <authorList>
            <person name="Eastman K.E."/>
            <person name="Pendleton A.L."/>
            <person name="Shaikh M.A."/>
            <person name="Suttiyut T."/>
            <person name="Ogas R."/>
            <person name="Tomko P."/>
            <person name="Gavelis G."/>
            <person name="Widhalm J.R."/>
            <person name="Wisecaver J.H."/>
        </authorList>
    </citation>
    <scope>NUCLEOTIDE SEQUENCE</scope>
    <source>
        <strain evidence="5">ECLA1</strain>
    </source>
</reference>
<dbReference type="GO" id="GO:0008202">
    <property type="term" value="P:steroid metabolic process"/>
    <property type="evidence" value="ECO:0007669"/>
    <property type="project" value="TreeGrafter"/>
</dbReference>
<dbReference type="Gene3D" id="3.40.50.720">
    <property type="entry name" value="NAD(P)-binding Rossmann-like Domain"/>
    <property type="match status" value="1"/>
</dbReference>
<dbReference type="InterPro" id="IPR020904">
    <property type="entry name" value="Sc_DH/Rdtase_CS"/>
</dbReference>
<dbReference type="SUPFAM" id="SSF51735">
    <property type="entry name" value="NAD(P)-binding Rossmann-fold domains"/>
    <property type="match status" value="1"/>
</dbReference>